<dbReference type="GO" id="GO:0005524">
    <property type="term" value="F:ATP binding"/>
    <property type="evidence" value="ECO:0007669"/>
    <property type="project" value="UniProtKB-UniRule"/>
</dbReference>
<feature type="domain" description="Protein kinase" evidence="8">
    <location>
        <begin position="47"/>
        <end position="325"/>
    </location>
</feature>
<organism evidence="9 10">
    <name type="scientific">Tripterygium wilfordii</name>
    <name type="common">Thunder God vine</name>
    <dbReference type="NCBI Taxonomy" id="458696"/>
    <lineage>
        <taxon>Eukaryota</taxon>
        <taxon>Viridiplantae</taxon>
        <taxon>Streptophyta</taxon>
        <taxon>Embryophyta</taxon>
        <taxon>Tracheophyta</taxon>
        <taxon>Spermatophyta</taxon>
        <taxon>Magnoliopsida</taxon>
        <taxon>eudicotyledons</taxon>
        <taxon>Gunneridae</taxon>
        <taxon>Pentapetalae</taxon>
        <taxon>rosids</taxon>
        <taxon>fabids</taxon>
        <taxon>Celastrales</taxon>
        <taxon>Celastraceae</taxon>
        <taxon>Tripterygium</taxon>
    </lineage>
</organism>
<keyword evidence="3 6" id="KW-0547">Nucleotide-binding</keyword>
<dbReference type="FunFam" id="1.10.510.10:FF:000540">
    <property type="entry name" value="Serine/threonine-protein kinase-like protein"/>
    <property type="match status" value="1"/>
</dbReference>
<dbReference type="PANTHER" id="PTHR47989:SF11">
    <property type="entry name" value="PROTEIN KINASE DOMAIN-CONTAINING PROTEIN"/>
    <property type="match status" value="1"/>
</dbReference>
<dbReference type="FunFam" id="3.30.200.20:FF:000922">
    <property type="entry name" value="Serine/threonine-protein kinase-like protein At1g28390"/>
    <property type="match status" value="1"/>
</dbReference>
<dbReference type="InterPro" id="IPR000719">
    <property type="entry name" value="Prot_kinase_dom"/>
</dbReference>
<keyword evidence="2" id="KW-0808">Transferase</keyword>
<dbReference type="FunCoup" id="A0A7J7CQT4">
    <property type="interactions" value="1531"/>
</dbReference>
<dbReference type="SMART" id="SM00220">
    <property type="entry name" value="S_TKc"/>
    <property type="match status" value="1"/>
</dbReference>
<evidence type="ECO:0000256" key="3">
    <source>
        <dbReference type="ARBA" id="ARBA00022741"/>
    </source>
</evidence>
<dbReference type="InterPro" id="IPR017441">
    <property type="entry name" value="Protein_kinase_ATP_BS"/>
</dbReference>
<dbReference type="Proteomes" id="UP000593562">
    <property type="component" value="Unassembled WGS sequence"/>
</dbReference>
<comment type="caution">
    <text evidence="9">The sequence shown here is derived from an EMBL/GenBank/DDBJ whole genome shotgun (WGS) entry which is preliminary data.</text>
</comment>
<comment type="similarity">
    <text evidence="7">Belongs to the protein kinase superfamily.</text>
</comment>
<evidence type="ECO:0000256" key="4">
    <source>
        <dbReference type="ARBA" id="ARBA00022777"/>
    </source>
</evidence>
<dbReference type="InParanoid" id="A0A7J7CQT4"/>
<keyword evidence="4 9" id="KW-0418">Kinase</keyword>
<dbReference type="GO" id="GO:0004674">
    <property type="term" value="F:protein serine/threonine kinase activity"/>
    <property type="evidence" value="ECO:0007669"/>
    <property type="project" value="UniProtKB-KW"/>
</dbReference>
<evidence type="ECO:0000256" key="5">
    <source>
        <dbReference type="ARBA" id="ARBA00022840"/>
    </source>
</evidence>
<dbReference type="Gene3D" id="3.30.200.20">
    <property type="entry name" value="Phosphorylase Kinase, domain 1"/>
    <property type="match status" value="1"/>
</dbReference>
<protein>
    <submittedName>
        <fullName evidence="9">Serine/threonine-protein kinase-like protein</fullName>
    </submittedName>
</protein>
<keyword evidence="1 7" id="KW-0723">Serine/threonine-protein kinase</keyword>
<evidence type="ECO:0000256" key="6">
    <source>
        <dbReference type="PROSITE-ProRule" id="PRU10141"/>
    </source>
</evidence>
<evidence type="ECO:0000256" key="2">
    <source>
        <dbReference type="ARBA" id="ARBA00022679"/>
    </source>
</evidence>
<dbReference type="EMBL" id="JAAARO010000014">
    <property type="protein sequence ID" value="KAF5736475.1"/>
    <property type="molecule type" value="Genomic_DNA"/>
</dbReference>
<keyword evidence="5 6" id="KW-0067">ATP-binding</keyword>
<accession>A0A7J7CQT4</accession>
<evidence type="ECO:0000256" key="7">
    <source>
        <dbReference type="RuleBase" id="RU000304"/>
    </source>
</evidence>
<evidence type="ECO:0000313" key="10">
    <source>
        <dbReference type="Proteomes" id="UP000593562"/>
    </source>
</evidence>
<dbReference type="PROSITE" id="PS00107">
    <property type="entry name" value="PROTEIN_KINASE_ATP"/>
    <property type="match status" value="1"/>
</dbReference>
<proteinExistence type="inferred from homology"/>
<dbReference type="SUPFAM" id="SSF56112">
    <property type="entry name" value="Protein kinase-like (PK-like)"/>
    <property type="match status" value="1"/>
</dbReference>
<dbReference type="PROSITE" id="PS00108">
    <property type="entry name" value="PROTEIN_KINASE_ST"/>
    <property type="match status" value="1"/>
</dbReference>
<dbReference type="Gene3D" id="1.10.510.10">
    <property type="entry name" value="Transferase(Phosphotransferase) domain 1"/>
    <property type="match status" value="1"/>
</dbReference>
<dbReference type="InterPro" id="IPR011009">
    <property type="entry name" value="Kinase-like_dom_sf"/>
</dbReference>
<dbReference type="PROSITE" id="PS50011">
    <property type="entry name" value="PROTEIN_KINASE_DOM"/>
    <property type="match status" value="1"/>
</dbReference>
<gene>
    <name evidence="9" type="ORF">HS088_TW14G00618</name>
</gene>
<evidence type="ECO:0000313" key="9">
    <source>
        <dbReference type="EMBL" id="KAF5736475.1"/>
    </source>
</evidence>
<keyword evidence="10" id="KW-1185">Reference proteome</keyword>
<name>A0A7J7CQT4_TRIWF</name>
<dbReference type="OrthoDB" id="4062651at2759"/>
<feature type="binding site" evidence="6">
    <location>
        <position position="75"/>
    </location>
    <ligand>
        <name>ATP</name>
        <dbReference type="ChEBI" id="CHEBI:30616"/>
    </ligand>
</feature>
<reference evidence="9 10" key="1">
    <citation type="journal article" date="2020" name="Nat. Commun.">
        <title>Genome of Tripterygium wilfordii and identification of cytochrome P450 involved in triptolide biosynthesis.</title>
        <authorList>
            <person name="Tu L."/>
            <person name="Su P."/>
            <person name="Zhang Z."/>
            <person name="Gao L."/>
            <person name="Wang J."/>
            <person name="Hu T."/>
            <person name="Zhou J."/>
            <person name="Zhang Y."/>
            <person name="Zhao Y."/>
            <person name="Liu Y."/>
            <person name="Song Y."/>
            <person name="Tong Y."/>
            <person name="Lu Y."/>
            <person name="Yang J."/>
            <person name="Xu C."/>
            <person name="Jia M."/>
            <person name="Peters R.J."/>
            <person name="Huang L."/>
            <person name="Gao W."/>
        </authorList>
    </citation>
    <scope>NUCLEOTIDE SEQUENCE [LARGE SCALE GENOMIC DNA]</scope>
    <source>
        <strain evidence="10">cv. XIE 37</strain>
        <tissue evidence="9">Leaf</tissue>
    </source>
</reference>
<dbReference type="Pfam" id="PF00069">
    <property type="entry name" value="Pkinase"/>
    <property type="match status" value="1"/>
</dbReference>
<evidence type="ECO:0000256" key="1">
    <source>
        <dbReference type="ARBA" id="ARBA00022527"/>
    </source>
</evidence>
<sequence length="481" mass="53727">MRYLTCNAESAVATISSPNIQRNPTNSKPFKIQQFHYSDLEAATNGFSEQNLLGKGSHGCVYKAVLRGRHVAVKKPSNGQEINQEVDNEIEILSKIHSPRLVNLLGFATDNTKDRLLVVEFMSNGTLFDILHSNSRPPNWGRRIRLALQIAKAIETLHSQNPPIIHRDIKSANVLIDKNFNAKLGDFGLALRCGVDDYRLKSTPPAGTMGYLDPCYVTPNHLSTKTDVFSFGILLLEIISGRKAIDMSNSPPSIVDWAIPLVKKGKLGAIYDPRIAPLKDLFVRKQLALIAAKCVRSCRERRPAMKDVVNWLTSLSKLVPLHSWNTFSNPCLMVETVVRPVEFRSTQFGLRAEDNGGDNLDGVDCKFSSRAIKSSQTVYSDMGFRSNLMELMADTDGQSERWGKTDEVDKNSKSSRQVFIQRFGSRAHGYKGRIQSHDHYKNKDVFRLKHNQSVGGDTELFSRGDDAISHSSISVHLADNM</sequence>
<dbReference type="PANTHER" id="PTHR47989">
    <property type="entry name" value="OS01G0750732 PROTEIN"/>
    <property type="match status" value="1"/>
</dbReference>
<dbReference type="AlphaFoldDB" id="A0A7J7CQT4"/>
<dbReference type="InterPro" id="IPR008271">
    <property type="entry name" value="Ser/Thr_kinase_AS"/>
</dbReference>
<evidence type="ECO:0000259" key="8">
    <source>
        <dbReference type="PROSITE" id="PS50011"/>
    </source>
</evidence>